<dbReference type="Pfam" id="PF00072">
    <property type="entry name" value="Response_reg"/>
    <property type="match status" value="1"/>
</dbReference>
<evidence type="ECO:0000259" key="2">
    <source>
        <dbReference type="PROSITE" id="PS50110"/>
    </source>
</evidence>
<dbReference type="RefSeq" id="WP_202859032.1">
    <property type="nucleotide sequence ID" value="NZ_JAEUGD010000066.1"/>
</dbReference>
<sequence length="130" mass="14656">MDSKKPLILLVEDDDIDAFIVNTMLPKFCEQCDIKRVRNGAEATEYFKNTENERPSVVLLDLIMPFMGGKEFLAEMGKDDELKQLPVVVLSSSSSSYDRLECVELGVAKYFVKPLTPDISKEILEMAFVA</sequence>
<proteinExistence type="predicted"/>
<dbReference type="AlphaFoldDB" id="A0A937G0E9"/>
<dbReference type="PANTHER" id="PTHR44520:SF2">
    <property type="entry name" value="RESPONSE REGULATOR RCP1"/>
    <property type="match status" value="1"/>
</dbReference>
<keyword evidence="1" id="KW-0597">Phosphoprotein</keyword>
<evidence type="ECO:0000313" key="4">
    <source>
        <dbReference type="Proteomes" id="UP000614216"/>
    </source>
</evidence>
<reference evidence="3" key="1">
    <citation type="submission" date="2021-01" db="EMBL/GenBank/DDBJ databases">
        <title>Fulvivirga kasyanovii gen. nov., sp nov., a novel member of the phylum Bacteroidetes isolated from seawater in a mussel farm.</title>
        <authorList>
            <person name="Zhao L.-H."/>
            <person name="Wang Z.-J."/>
        </authorList>
    </citation>
    <scope>NUCLEOTIDE SEQUENCE</scope>
    <source>
        <strain evidence="3">29W222</strain>
    </source>
</reference>
<evidence type="ECO:0000256" key="1">
    <source>
        <dbReference type="PROSITE-ProRule" id="PRU00169"/>
    </source>
</evidence>
<dbReference type="Proteomes" id="UP000614216">
    <property type="component" value="Unassembled WGS sequence"/>
</dbReference>
<dbReference type="SUPFAM" id="SSF52172">
    <property type="entry name" value="CheY-like"/>
    <property type="match status" value="1"/>
</dbReference>
<name>A0A937G0E9_9BACT</name>
<dbReference type="InterPro" id="IPR001789">
    <property type="entry name" value="Sig_transdc_resp-reg_receiver"/>
</dbReference>
<comment type="caution">
    <text evidence="3">The sequence shown here is derived from an EMBL/GenBank/DDBJ whole genome shotgun (WGS) entry which is preliminary data.</text>
</comment>
<evidence type="ECO:0000313" key="3">
    <source>
        <dbReference type="EMBL" id="MBL6449514.1"/>
    </source>
</evidence>
<feature type="domain" description="Response regulatory" evidence="2">
    <location>
        <begin position="7"/>
        <end position="128"/>
    </location>
</feature>
<dbReference type="PANTHER" id="PTHR44520">
    <property type="entry name" value="RESPONSE REGULATOR RCP1-RELATED"/>
    <property type="match status" value="1"/>
</dbReference>
<accession>A0A937G0E9</accession>
<protein>
    <submittedName>
        <fullName evidence="3">Response regulator</fullName>
    </submittedName>
</protein>
<dbReference type="EMBL" id="JAEUGD010000066">
    <property type="protein sequence ID" value="MBL6449514.1"/>
    <property type="molecule type" value="Genomic_DNA"/>
</dbReference>
<dbReference type="PROSITE" id="PS50110">
    <property type="entry name" value="RESPONSE_REGULATORY"/>
    <property type="match status" value="1"/>
</dbReference>
<dbReference type="InterPro" id="IPR011006">
    <property type="entry name" value="CheY-like_superfamily"/>
</dbReference>
<dbReference type="InterPro" id="IPR052893">
    <property type="entry name" value="TCS_response_regulator"/>
</dbReference>
<dbReference type="GO" id="GO:0000160">
    <property type="term" value="P:phosphorelay signal transduction system"/>
    <property type="evidence" value="ECO:0007669"/>
    <property type="project" value="InterPro"/>
</dbReference>
<dbReference type="SMART" id="SM00448">
    <property type="entry name" value="REC"/>
    <property type="match status" value="1"/>
</dbReference>
<feature type="modified residue" description="4-aspartylphosphate" evidence="1">
    <location>
        <position position="61"/>
    </location>
</feature>
<organism evidence="3 4">
    <name type="scientific">Fulvivirga marina</name>
    <dbReference type="NCBI Taxonomy" id="2494733"/>
    <lineage>
        <taxon>Bacteria</taxon>
        <taxon>Pseudomonadati</taxon>
        <taxon>Bacteroidota</taxon>
        <taxon>Cytophagia</taxon>
        <taxon>Cytophagales</taxon>
        <taxon>Fulvivirgaceae</taxon>
        <taxon>Fulvivirga</taxon>
    </lineage>
</organism>
<keyword evidence="4" id="KW-1185">Reference proteome</keyword>
<gene>
    <name evidence="3" type="ORF">JMN32_24595</name>
</gene>
<dbReference type="Gene3D" id="3.40.50.2300">
    <property type="match status" value="1"/>
</dbReference>